<evidence type="ECO:0000256" key="4">
    <source>
        <dbReference type="ARBA" id="ARBA00022475"/>
    </source>
</evidence>
<evidence type="ECO:0000313" key="15">
    <source>
        <dbReference type="EMBL" id="MBB6729474.1"/>
    </source>
</evidence>
<dbReference type="Gene3D" id="3.30.450.20">
    <property type="entry name" value="PAS domain"/>
    <property type="match status" value="1"/>
</dbReference>
<dbReference type="PROSITE" id="PS50109">
    <property type="entry name" value="HIS_KIN"/>
    <property type="match status" value="1"/>
</dbReference>
<evidence type="ECO:0000256" key="12">
    <source>
        <dbReference type="SAM" id="Phobius"/>
    </source>
</evidence>
<dbReference type="GO" id="GO:0005886">
    <property type="term" value="C:plasma membrane"/>
    <property type="evidence" value="ECO:0007669"/>
    <property type="project" value="UniProtKB-SubCell"/>
</dbReference>
<sequence length="614" mass="68912">MLALRKAAGLITLNRISLKYRLLLYFLLLVILPTSIISVTIYNESYRTITDNIDASVQKNLNMTETVLLKKFEEMDGVANSIYLNPDMIDLLSADRPTDQVGFVNELANLNKILDGYDQPDGPGAQFIPKLYMLDRPEYVQYNFSRSVSTIGEIETESWYTALPPKARYTIVGLQAQTSATGTTYTIKLAKRLFGLKNVAIPYVGLLTIDADIDDFNGMLFQLKPSANSSIFIVDSKANVIVSPDLSLLGQSVAGDSYVGKLMGLAESAGSFEEKIGGRAELVSFRRLESPDWTIVSVSPLSDLDGKLVSFRRAMYVVLALCMALAFGIALLLSNNISNPIRKFIKTMSYAREGNFDIRIQYKRKDEFTYLFSQYNQMIKQIKELINKLYVSEVKKKEAELKALQSQINPHFLYNTLDSINWIALRHDVPDISHMVTSLSDFFRYSLSKGRRVIPIEDELRQVESYLSIQKFRFKNRLDYSLRVGPDVPGHYTVKLVLQPLVENAILHGIEKRHGSGRIDIAARRIADRIEIEIADDGVGADAEALNAMLEGGSGEGGSFGMLNVDQRLKMTFGDRAGIRYRSREGPGIVVTVTLPAVTTWEENEEDAEDDHRR</sequence>
<dbReference type="InterPro" id="IPR050640">
    <property type="entry name" value="Bact_2-comp_sensor_kinase"/>
</dbReference>
<evidence type="ECO:0000256" key="2">
    <source>
        <dbReference type="ARBA" id="ARBA00004651"/>
    </source>
</evidence>
<keyword evidence="11 12" id="KW-0472">Membrane</keyword>
<organism evidence="15 16">
    <name type="scientific">Cohnella zeiphila</name>
    <dbReference type="NCBI Taxonomy" id="2761120"/>
    <lineage>
        <taxon>Bacteria</taxon>
        <taxon>Bacillati</taxon>
        <taxon>Bacillota</taxon>
        <taxon>Bacilli</taxon>
        <taxon>Bacillales</taxon>
        <taxon>Paenibacillaceae</taxon>
        <taxon>Cohnella</taxon>
    </lineage>
</organism>
<dbReference type="GO" id="GO:0005524">
    <property type="term" value="F:ATP binding"/>
    <property type="evidence" value="ECO:0007669"/>
    <property type="project" value="UniProtKB-KW"/>
</dbReference>
<dbReference type="Pfam" id="PF06580">
    <property type="entry name" value="His_kinase"/>
    <property type="match status" value="1"/>
</dbReference>
<dbReference type="Pfam" id="PF02518">
    <property type="entry name" value="HATPase_c"/>
    <property type="match status" value="1"/>
</dbReference>
<feature type="domain" description="Histidine kinase" evidence="13">
    <location>
        <begin position="497"/>
        <end position="599"/>
    </location>
</feature>
<evidence type="ECO:0000256" key="6">
    <source>
        <dbReference type="ARBA" id="ARBA00022679"/>
    </source>
</evidence>
<keyword evidence="5" id="KW-0597">Phosphoprotein</keyword>
<evidence type="ECO:0000259" key="14">
    <source>
        <dbReference type="PROSITE" id="PS50885"/>
    </source>
</evidence>
<feature type="transmembrane region" description="Helical" evidence="12">
    <location>
        <begin position="22"/>
        <end position="42"/>
    </location>
</feature>
<dbReference type="PANTHER" id="PTHR34220:SF7">
    <property type="entry name" value="SENSOR HISTIDINE KINASE YPDA"/>
    <property type="match status" value="1"/>
</dbReference>
<dbReference type="GO" id="GO:0000155">
    <property type="term" value="F:phosphorelay sensor kinase activity"/>
    <property type="evidence" value="ECO:0007669"/>
    <property type="project" value="InterPro"/>
</dbReference>
<feature type="domain" description="HAMP" evidence="14">
    <location>
        <begin position="335"/>
        <end position="387"/>
    </location>
</feature>
<dbReference type="InterPro" id="IPR003660">
    <property type="entry name" value="HAMP_dom"/>
</dbReference>
<keyword evidence="6" id="KW-0808">Transferase</keyword>
<evidence type="ECO:0000256" key="5">
    <source>
        <dbReference type="ARBA" id="ARBA00022553"/>
    </source>
</evidence>
<comment type="subcellular location">
    <subcellularLocation>
        <location evidence="2">Cell membrane</location>
        <topology evidence="2">Multi-pass membrane protein</topology>
    </subcellularLocation>
</comment>
<dbReference type="CDD" id="cd06225">
    <property type="entry name" value="HAMP"/>
    <property type="match status" value="1"/>
</dbReference>
<evidence type="ECO:0000313" key="16">
    <source>
        <dbReference type="Proteomes" id="UP000564644"/>
    </source>
</evidence>
<keyword evidence="12" id="KW-0812">Transmembrane</keyword>
<accession>A0A7X0VT42</accession>
<dbReference type="EMBL" id="JACJVO010000001">
    <property type="protein sequence ID" value="MBB6729474.1"/>
    <property type="molecule type" value="Genomic_DNA"/>
</dbReference>
<feature type="transmembrane region" description="Helical" evidence="12">
    <location>
        <begin position="314"/>
        <end position="333"/>
    </location>
</feature>
<dbReference type="Gene3D" id="6.10.340.10">
    <property type="match status" value="1"/>
</dbReference>
<evidence type="ECO:0000256" key="11">
    <source>
        <dbReference type="ARBA" id="ARBA00023136"/>
    </source>
</evidence>
<comment type="catalytic activity">
    <reaction evidence="1">
        <text>ATP + protein L-histidine = ADP + protein N-phospho-L-histidine.</text>
        <dbReference type="EC" id="2.7.13.3"/>
    </reaction>
</comment>
<gene>
    <name evidence="15" type="ORF">H7C18_01005</name>
</gene>
<evidence type="ECO:0000256" key="9">
    <source>
        <dbReference type="ARBA" id="ARBA00022840"/>
    </source>
</evidence>
<keyword evidence="7" id="KW-0547">Nucleotide-binding</keyword>
<protein>
    <recommendedName>
        <fullName evidence="3">histidine kinase</fullName>
        <ecNumber evidence="3">2.7.13.3</ecNumber>
    </recommendedName>
</protein>
<dbReference type="Proteomes" id="UP000564644">
    <property type="component" value="Unassembled WGS sequence"/>
</dbReference>
<keyword evidence="4" id="KW-1003">Cell membrane</keyword>
<evidence type="ECO:0000256" key="10">
    <source>
        <dbReference type="ARBA" id="ARBA00023012"/>
    </source>
</evidence>
<keyword evidence="16" id="KW-1185">Reference proteome</keyword>
<evidence type="ECO:0000256" key="8">
    <source>
        <dbReference type="ARBA" id="ARBA00022777"/>
    </source>
</evidence>
<keyword evidence="12" id="KW-1133">Transmembrane helix</keyword>
<dbReference type="Pfam" id="PF00672">
    <property type="entry name" value="HAMP"/>
    <property type="match status" value="1"/>
</dbReference>
<dbReference type="Gene3D" id="3.30.565.10">
    <property type="entry name" value="Histidine kinase-like ATPase, C-terminal domain"/>
    <property type="match status" value="1"/>
</dbReference>
<keyword evidence="10" id="KW-0902">Two-component regulatory system</keyword>
<dbReference type="InterPro" id="IPR005467">
    <property type="entry name" value="His_kinase_dom"/>
</dbReference>
<proteinExistence type="predicted"/>
<evidence type="ECO:0000256" key="1">
    <source>
        <dbReference type="ARBA" id="ARBA00000085"/>
    </source>
</evidence>
<evidence type="ECO:0000256" key="3">
    <source>
        <dbReference type="ARBA" id="ARBA00012438"/>
    </source>
</evidence>
<dbReference type="SUPFAM" id="SSF158472">
    <property type="entry name" value="HAMP domain-like"/>
    <property type="match status" value="1"/>
</dbReference>
<reference evidence="15 16" key="1">
    <citation type="submission" date="2020-08" db="EMBL/GenBank/DDBJ databases">
        <title>Cohnella phylogeny.</title>
        <authorList>
            <person name="Dunlap C."/>
        </authorList>
    </citation>
    <scope>NUCLEOTIDE SEQUENCE [LARGE SCALE GENOMIC DNA]</scope>
    <source>
        <strain evidence="15 16">CBP 2801</strain>
    </source>
</reference>
<dbReference type="PROSITE" id="PS50885">
    <property type="entry name" value="HAMP"/>
    <property type="match status" value="1"/>
</dbReference>
<dbReference type="CDD" id="cd12912">
    <property type="entry name" value="PDC2_MCP_like"/>
    <property type="match status" value="1"/>
</dbReference>
<dbReference type="SUPFAM" id="SSF55874">
    <property type="entry name" value="ATPase domain of HSP90 chaperone/DNA topoisomerase II/histidine kinase"/>
    <property type="match status" value="1"/>
</dbReference>
<dbReference type="PANTHER" id="PTHR34220">
    <property type="entry name" value="SENSOR HISTIDINE KINASE YPDA"/>
    <property type="match status" value="1"/>
</dbReference>
<keyword evidence="8 15" id="KW-0418">Kinase</keyword>
<dbReference type="SMART" id="SM00304">
    <property type="entry name" value="HAMP"/>
    <property type="match status" value="1"/>
</dbReference>
<keyword evidence="9" id="KW-0067">ATP-binding</keyword>
<dbReference type="InterPro" id="IPR003594">
    <property type="entry name" value="HATPase_dom"/>
</dbReference>
<dbReference type="AlphaFoldDB" id="A0A7X0VT42"/>
<evidence type="ECO:0000256" key="7">
    <source>
        <dbReference type="ARBA" id="ARBA00022741"/>
    </source>
</evidence>
<dbReference type="RefSeq" id="WP_185127138.1">
    <property type="nucleotide sequence ID" value="NZ_JACJVO010000001.1"/>
</dbReference>
<dbReference type="EC" id="2.7.13.3" evidence="3"/>
<name>A0A7X0VT42_9BACL</name>
<dbReference type="InterPro" id="IPR010559">
    <property type="entry name" value="Sig_transdc_His_kin_internal"/>
</dbReference>
<dbReference type="InterPro" id="IPR036890">
    <property type="entry name" value="HATPase_C_sf"/>
</dbReference>
<comment type="caution">
    <text evidence="15">The sequence shown here is derived from an EMBL/GenBank/DDBJ whole genome shotgun (WGS) entry which is preliminary data.</text>
</comment>
<evidence type="ECO:0000259" key="13">
    <source>
        <dbReference type="PROSITE" id="PS50109"/>
    </source>
</evidence>